<name>A0AAU9D2L1_9LACO</name>
<accession>A0AAU9D2L1</accession>
<evidence type="ECO:0008006" key="4">
    <source>
        <dbReference type="Google" id="ProtNLM"/>
    </source>
</evidence>
<dbReference type="PANTHER" id="PTHR37305">
    <property type="entry name" value="INTEGRAL MEMBRANE PROTEIN-RELATED"/>
    <property type="match status" value="1"/>
</dbReference>
<keyword evidence="1" id="KW-1133">Transmembrane helix</keyword>
<dbReference type="EMBL" id="AP026801">
    <property type="protein sequence ID" value="BDR55630.1"/>
    <property type="molecule type" value="Genomic_DNA"/>
</dbReference>
<dbReference type="KEGG" id="xak:KIMC2_01920"/>
<evidence type="ECO:0000256" key="1">
    <source>
        <dbReference type="SAM" id="Phobius"/>
    </source>
</evidence>
<dbReference type="Proteomes" id="UP001321804">
    <property type="component" value="Chromosome"/>
</dbReference>
<gene>
    <name evidence="2" type="ORF">KIMC2_01920</name>
</gene>
<keyword evidence="3" id="KW-1185">Reference proteome</keyword>
<feature type="transmembrane region" description="Helical" evidence="1">
    <location>
        <begin position="177"/>
        <end position="197"/>
    </location>
</feature>
<keyword evidence="1" id="KW-0472">Membrane</keyword>
<dbReference type="GO" id="GO:0140359">
    <property type="term" value="F:ABC-type transporter activity"/>
    <property type="evidence" value="ECO:0007669"/>
    <property type="project" value="InterPro"/>
</dbReference>
<proteinExistence type="predicted"/>
<dbReference type="Pfam" id="PF12679">
    <property type="entry name" value="ABC2_membrane_2"/>
    <property type="match status" value="1"/>
</dbReference>
<evidence type="ECO:0000313" key="3">
    <source>
        <dbReference type="Proteomes" id="UP001321804"/>
    </source>
</evidence>
<dbReference type="AlphaFoldDB" id="A0AAU9D2L1"/>
<dbReference type="GO" id="GO:0005886">
    <property type="term" value="C:plasma membrane"/>
    <property type="evidence" value="ECO:0007669"/>
    <property type="project" value="UniProtKB-SubCell"/>
</dbReference>
<protein>
    <recommendedName>
        <fullName evidence="4">ABC transporter permease</fullName>
    </recommendedName>
</protein>
<dbReference type="RefSeq" id="WP_317697120.1">
    <property type="nucleotide sequence ID" value="NZ_AP026801.1"/>
</dbReference>
<sequence>MKLLINEWRKFFRRKGISIPFPTLQLITTLAFFAIIRFSSKSHDWDINSFFETSMQISISFLILLGILFASTTITREMSSGTIKFLLTRPYDRHKILMAKFASIAILMSAFTLVSIILNYIFVLIFFGQAPGMDVVFNKGGIAILTVLFETVFFSSFALMISTVINSSSMATAISIVYYYVIPGIWTVIAMLLKIKIDSWGFRLSPFYSYKYLTDLTKFNSDFAITLAANLVYICIFYLIADTFFNKKDISLSN</sequence>
<feature type="transmembrane region" description="Helical" evidence="1">
    <location>
        <begin position="21"/>
        <end position="40"/>
    </location>
</feature>
<organism evidence="2 3">
    <name type="scientific">Xylocopilactobacillus apis</name>
    <dbReference type="NCBI Taxonomy" id="2932183"/>
    <lineage>
        <taxon>Bacteria</taxon>
        <taxon>Bacillati</taxon>
        <taxon>Bacillota</taxon>
        <taxon>Bacilli</taxon>
        <taxon>Lactobacillales</taxon>
        <taxon>Lactobacillaceae</taxon>
        <taxon>Xylocopilactobacillus</taxon>
    </lineage>
</organism>
<evidence type="ECO:0000313" key="2">
    <source>
        <dbReference type="EMBL" id="BDR55630.1"/>
    </source>
</evidence>
<feature type="transmembrane region" description="Helical" evidence="1">
    <location>
        <begin position="96"/>
        <end position="122"/>
    </location>
</feature>
<keyword evidence="1" id="KW-0812">Transmembrane</keyword>
<feature type="transmembrane region" description="Helical" evidence="1">
    <location>
        <begin position="142"/>
        <end position="165"/>
    </location>
</feature>
<feature type="transmembrane region" description="Helical" evidence="1">
    <location>
        <begin position="223"/>
        <end position="241"/>
    </location>
</feature>
<feature type="transmembrane region" description="Helical" evidence="1">
    <location>
        <begin position="55"/>
        <end position="75"/>
    </location>
</feature>
<reference evidence="2 3" key="1">
    <citation type="journal article" date="2023" name="Microbiol. Spectr.">
        <title>Symbiosis of Carpenter Bees with Uncharacterized Lactic Acid Bacteria Showing NAD Auxotrophy.</title>
        <authorList>
            <person name="Kawasaki S."/>
            <person name="Ozawa K."/>
            <person name="Mori T."/>
            <person name="Yamamoto A."/>
            <person name="Ito M."/>
            <person name="Ohkuma M."/>
            <person name="Sakamoto M."/>
            <person name="Matsutani M."/>
        </authorList>
    </citation>
    <scope>NUCLEOTIDE SEQUENCE [LARGE SCALE GENOMIC DNA]</scope>
    <source>
        <strain evidence="2 3">KimC2</strain>
    </source>
</reference>
<dbReference type="PANTHER" id="PTHR37305:SF1">
    <property type="entry name" value="MEMBRANE PROTEIN"/>
    <property type="match status" value="1"/>
</dbReference>